<gene>
    <name evidence="1" type="ORF">XsacCFBP4641_11945</name>
</gene>
<dbReference type="PRINTS" id="PR00413">
    <property type="entry name" value="HADHALOGNASE"/>
</dbReference>
<dbReference type="PANTHER" id="PTHR43611">
    <property type="entry name" value="ALPHA-D-GLUCOSE 1-PHOSPHATE PHOSPHATASE"/>
    <property type="match status" value="1"/>
</dbReference>
<dbReference type="Gene3D" id="3.40.50.1000">
    <property type="entry name" value="HAD superfamily/HAD-like"/>
    <property type="match status" value="1"/>
</dbReference>
<sequence length="219" mass="23102">MGHVAQAPQARTAAPAARALLIDMDGVLRLWPADDAELERAHGVPQGSLRTVAFAPALLEPAIRGATRDAQWRAEVAARLATMAPEADVAALVAAWSAPTAARLNPPVLALLQQVRQRMPVVLLSNATSRLSHDLQALGIADAFDAVVNSSEVGAIKPEPAIFLHALAQLGMAADEVLFVDDTAVHVEAARALGLRAERYVDAETLRAWLLVQGALGDD</sequence>
<dbReference type="InterPro" id="IPR023214">
    <property type="entry name" value="HAD_sf"/>
</dbReference>
<dbReference type="RefSeq" id="WP_010344360.1">
    <property type="nucleotide sequence ID" value="NZ_CP132343.1"/>
</dbReference>
<dbReference type="NCBIfam" id="TIGR01509">
    <property type="entry name" value="HAD-SF-IA-v3"/>
    <property type="match status" value="1"/>
</dbReference>
<dbReference type="GO" id="GO:0016787">
    <property type="term" value="F:hydrolase activity"/>
    <property type="evidence" value="ECO:0007669"/>
    <property type="project" value="UniProtKB-KW"/>
</dbReference>
<dbReference type="SFLD" id="SFLDS00003">
    <property type="entry name" value="Haloacid_Dehalogenase"/>
    <property type="match status" value="1"/>
</dbReference>
<name>A0A2P5Z2W0_9XANT</name>
<keyword evidence="1" id="KW-0378">Hydrolase</keyword>
<dbReference type="SFLD" id="SFLDG01129">
    <property type="entry name" value="C1.5:_HAD__Beta-PGM__Phosphata"/>
    <property type="match status" value="1"/>
</dbReference>
<dbReference type="EMBL" id="MDEK01000010">
    <property type="protein sequence ID" value="PPU82028.1"/>
    <property type="molecule type" value="Genomic_DNA"/>
</dbReference>
<dbReference type="OrthoDB" id="9797415at2"/>
<dbReference type="Pfam" id="PF00702">
    <property type="entry name" value="Hydrolase"/>
    <property type="match status" value="1"/>
</dbReference>
<evidence type="ECO:0000313" key="2">
    <source>
        <dbReference type="Proteomes" id="UP000247346"/>
    </source>
</evidence>
<dbReference type="STRING" id="56458.SB85_00110"/>
<comment type="caution">
    <text evidence="1">The sequence shown here is derived from an EMBL/GenBank/DDBJ whole genome shotgun (WGS) entry which is preliminary data.</text>
</comment>
<dbReference type="NCBIfam" id="TIGR01549">
    <property type="entry name" value="HAD-SF-IA-v1"/>
    <property type="match status" value="1"/>
</dbReference>
<protein>
    <submittedName>
        <fullName evidence="1">Hydrolase</fullName>
    </submittedName>
</protein>
<dbReference type="InterPro" id="IPR036412">
    <property type="entry name" value="HAD-like_sf"/>
</dbReference>
<reference evidence="1 2" key="1">
    <citation type="submission" date="2016-08" db="EMBL/GenBank/DDBJ databases">
        <authorList>
            <person name="Seilhamer J.J."/>
        </authorList>
    </citation>
    <scope>NUCLEOTIDE SEQUENCE [LARGE SCALE GENOMIC DNA]</scope>
    <source>
        <strain evidence="1 2">CFBP4641</strain>
    </source>
</reference>
<dbReference type="InterPro" id="IPR006439">
    <property type="entry name" value="HAD-SF_hydro_IA"/>
</dbReference>
<dbReference type="AlphaFoldDB" id="A0A2P5Z2W0"/>
<evidence type="ECO:0000313" key="1">
    <source>
        <dbReference type="EMBL" id="PPU82028.1"/>
    </source>
</evidence>
<dbReference type="Proteomes" id="UP000247346">
    <property type="component" value="Unassembled WGS sequence"/>
</dbReference>
<accession>A0A2P5Z2W0</accession>
<dbReference type="PANTHER" id="PTHR43611:SF3">
    <property type="entry name" value="FLAVIN MONONUCLEOTIDE HYDROLASE 1, CHLOROPLATIC"/>
    <property type="match status" value="1"/>
</dbReference>
<dbReference type="SUPFAM" id="SSF56784">
    <property type="entry name" value="HAD-like"/>
    <property type="match status" value="1"/>
</dbReference>
<dbReference type="GeneID" id="93880095"/>
<proteinExistence type="predicted"/>
<organism evidence="1 2">
    <name type="scientific">Xanthomonas sacchari</name>
    <dbReference type="NCBI Taxonomy" id="56458"/>
    <lineage>
        <taxon>Bacteria</taxon>
        <taxon>Pseudomonadati</taxon>
        <taxon>Pseudomonadota</taxon>
        <taxon>Gammaproteobacteria</taxon>
        <taxon>Lysobacterales</taxon>
        <taxon>Lysobacteraceae</taxon>
        <taxon>Xanthomonas</taxon>
    </lineage>
</organism>